<reference evidence="1" key="1">
    <citation type="submission" date="2020-01" db="EMBL/GenBank/DDBJ databases">
        <authorList>
            <consortium name="DOE Joint Genome Institute"/>
            <person name="Haridas S."/>
            <person name="Albert R."/>
            <person name="Binder M."/>
            <person name="Bloem J."/>
            <person name="Labutti K."/>
            <person name="Salamov A."/>
            <person name="Andreopoulos B."/>
            <person name="Baker S.E."/>
            <person name="Barry K."/>
            <person name="Bills G."/>
            <person name="Bluhm B.H."/>
            <person name="Cannon C."/>
            <person name="Castanera R."/>
            <person name="Culley D.E."/>
            <person name="Daum C."/>
            <person name="Ezra D."/>
            <person name="Gonzalez J.B."/>
            <person name="Henrissat B."/>
            <person name="Kuo A."/>
            <person name="Liang C."/>
            <person name="Lipzen A."/>
            <person name="Lutzoni F."/>
            <person name="Magnuson J."/>
            <person name="Mondo S."/>
            <person name="Nolan M."/>
            <person name="Ohm R."/>
            <person name="Pangilinan J."/>
            <person name="Park H.-J."/>
            <person name="Ramirez L."/>
            <person name="Alfaro M."/>
            <person name="Sun H."/>
            <person name="Tritt A."/>
            <person name="Yoshinaga Y."/>
            <person name="Zwiers L.-H."/>
            <person name="Turgeon B.G."/>
            <person name="Goodwin S.B."/>
            <person name="Spatafora J.W."/>
            <person name="Crous P.W."/>
            <person name="Grigoriev I.V."/>
        </authorList>
    </citation>
    <scope>NUCLEOTIDE SEQUENCE</scope>
    <source>
        <strain evidence="1">CBS 394.84</strain>
    </source>
</reference>
<name>A0A9P4GAL9_9PLEO</name>
<dbReference type="AlphaFoldDB" id="A0A9P4GAL9"/>
<dbReference type="RefSeq" id="XP_040784826.1">
    <property type="nucleotide sequence ID" value="XM_040927054.1"/>
</dbReference>
<accession>A0A9P4GAL9</accession>
<comment type="caution">
    <text evidence="1">The sequence shown here is derived from an EMBL/GenBank/DDBJ whole genome shotgun (WGS) entry which is preliminary data.</text>
</comment>
<gene>
    <name evidence="1" type="ORF">K460DRAFT_181484</name>
</gene>
<organism evidence="1 2">
    <name type="scientific">Cucurbitaria berberidis CBS 394.84</name>
    <dbReference type="NCBI Taxonomy" id="1168544"/>
    <lineage>
        <taxon>Eukaryota</taxon>
        <taxon>Fungi</taxon>
        <taxon>Dikarya</taxon>
        <taxon>Ascomycota</taxon>
        <taxon>Pezizomycotina</taxon>
        <taxon>Dothideomycetes</taxon>
        <taxon>Pleosporomycetidae</taxon>
        <taxon>Pleosporales</taxon>
        <taxon>Pleosporineae</taxon>
        <taxon>Cucurbitariaceae</taxon>
        <taxon>Cucurbitaria</taxon>
    </lineage>
</organism>
<sequence>MERDTRCLHSSKVMRRRTGEFRNIGTHTASNPLRITRVCGFGRSMCCTPICCRTPHSVWPSRRGLHANICATFISNNDILHESIDGAPTRSSDGTIVSGTKEGPDHTAHCRNWTSRRRRRLVCHGWLIFPAEATACLNCCFHRSSSPFS</sequence>
<evidence type="ECO:0000313" key="2">
    <source>
        <dbReference type="Proteomes" id="UP000800039"/>
    </source>
</evidence>
<protein>
    <submittedName>
        <fullName evidence="1">Uncharacterized protein</fullName>
    </submittedName>
</protein>
<dbReference type="Proteomes" id="UP000800039">
    <property type="component" value="Unassembled WGS sequence"/>
</dbReference>
<evidence type="ECO:0000313" key="1">
    <source>
        <dbReference type="EMBL" id="KAF1842263.1"/>
    </source>
</evidence>
<keyword evidence="2" id="KW-1185">Reference proteome</keyword>
<proteinExistence type="predicted"/>
<dbReference type="GeneID" id="63844306"/>
<dbReference type="EMBL" id="ML976618">
    <property type="protein sequence ID" value="KAF1842263.1"/>
    <property type="molecule type" value="Genomic_DNA"/>
</dbReference>